<evidence type="ECO:0000313" key="3">
    <source>
        <dbReference type="Proteomes" id="UP000258309"/>
    </source>
</evidence>
<evidence type="ECO:0000256" key="1">
    <source>
        <dbReference type="SAM" id="MobiDB-lite"/>
    </source>
</evidence>
<feature type="compositionally biased region" description="Polar residues" evidence="1">
    <location>
        <begin position="83"/>
        <end position="118"/>
    </location>
</feature>
<feature type="compositionally biased region" description="Low complexity" evidence="1">
    <location>
        <begin position="44"/>
        <end position="56"/>
    </location>
</feature>
<name>A0A3E2H6Y5_SCYLI</name>
<feature type="compositionally biased region" description="Basic residues" evidence="1">
    <location>
        <begin position="189"/>
        <end position="200"/>
    </location>
</feature>
<feature type="non-terminal residue" evidence="2">
    <location>
        <position position="1"/>
    </location>
</feature>
<dbReference type="Proteomes" id="UP000258309">
    <property type="component" value="Unassembled WGS sequence"/>
</dbReference>
<feature type="compositionally biased region" description="Polar residues" evidence="1">
    <location>
        <begin position="1"/>
        <end position="32"/>
    </location>
</feature>
<feature type="non-terminal residue" evidence="2">
    <location>
        <position position="200"/>
    </location>
</feature>
<protein>
    <submittedName>
        <fullName evidence="2">Uncharacterized protein</fullName>
    </submittedName>
</protein>
<feature type="region of interest" description="Disordered" evidence="1">
    <location>
        <begin position="1"/>
        <end position="124"/>
    </location>
</feature>
<proteinExistence type="predicted"/>
<evidence type="ECO:0000313" key="2">
    <source>
        <dbReference type="EMBL" id="RFU29165.1"/>
    </source>
</evidence>
<organism evidence="2 3">
    <name type="scientific">Scytalidium lignicola</name>
    <name type="common">Hyphomycete</name>
    <dbReference type="NCBI Taxonomy" id="5539"/>
    <lineage>
        <taxon>Eukaryota</taxon>
        <taxon>Fungi</taxon>
        <taxon>Dikarya</taxon>
        <taxon>Ascomycota</taxon>
        <taxon>Pezizomycotina</taxon>
        <taxon>Leotiomycetes</taxon>
        <taxon>Leotiomycetes incertae sedis</taxon>
        <taxon>Scytalidium</taxon>
    </lineage>
</organism>
<reference evidence="2 3" key="1">
    <citation type="submission" date="2018-05" db="EMBL/GenBank/DDBJ databases">
        <title>Draft genome sequence of Scytalidium lignicola DSM 105466, a ubiquitous saprotrophic fungus.</title>
        <authorList>
            <person name="Buettner E."/>
            <person name="Gebauer A.M."/>
            <person name="Hofrichter M."/>
            <person name="Liers C."/>
            <person name="Kellner H."/>
        </authorList>
    </citation>
    <scope>NUCLEOTIDE SEQUENCE [LARGE SCALE GENOMIC DNA]</scope>
    <source>
        <strain evidence="2 3">DSM 105466</strain>
    </source>
</reference>
<accession>A0A3E2H6Y5</accession>
<feature type="region of interest" description="Disordered" evidence="1">
    <location>
        <begin position="137"/>
        <end position="200"/>
    </location>
</feature>
<comment type="caution">
    <text evidence="2">The sequence shown here is derived from an EMBL/GenBank/DDBJ whole genome shotgun (WGS) entry which is preliminary data.</text>
</comment>
<dbReference type="EMBL" id="NCSJ02000137">
    <property type="protein sequence ID" value="RFU29165.1"/>
    <property type="molecule type" value="Genomic_DNA"/>
</dbReference>
<dbReference type="AlphaFoldDB" id="A0A3E2H6Y5"/>
<gene>
    <name evidence="2" type="ORF">B7463_g7150</name>
</gene>
<sequence>MDNGKSYTGDQSSSGDHPYTGDQSFSESQSYDTGAGATVGSQTRSGSPSPPDSRGSQYVYQHGGHNAQFPEMATVSHEDYQYGPSQQQTYNYPAESSTTQSGCSQYQHERTTSSSSDKLPSPEKYRAYYQSESWNPVVANYGGRLPPPIQGQHVDSGKFNEDLNKGHQKNQDEESIEEDEDKKKEQKRSSGRRHHGKKRS</sequence>
<feature type="compositionally biased region" description="Basic and acidic residues" evidence="1">
    <location>
        <begin position="155"/>
        <end position="172"/>
    </location>
</feature>
<keyword evidence="3" id="KW-1185">Reference proteome</keyword>